<dbReference type="SUPFAM" id="SSF57716">
    <property type="entry name" value="Glucocorticoid receptor-like (DNA-binding domain)"/>
    <property type="match status" value="2"/>
</dbReference>
<evidence type="ECO:0000256" key="4">
    <source>
        <dbReference type="ARBA" id="ARBA00023038"/>
    </source>
</evidence>
<dbReference type="SMART" id="SM00132">
    <property type="entry name" value="LIM"/>
    <property type="match status" value="2"/>
</dbReference>
<evidence type="ECO:0000313" key="7">
    <source>
        <dbReference type="EMBL" id="VDL94175.1"/>
    </source>
</evidence>
<dbReference type="GO" id="GO:0030018">
    <property type="term" value="C:Z disc"/>
    <property type="evidence" value="ECO:0007669"/>
    <property type="project" value="TreeGrafter"/>
</dbReference>
<protein>
    <submittedName>
        <fullName evidence="9">Four and a half LIM domains protein 3</fullName>
    </submittedName>
</protein>
<dbReference type="WBParaSite" id="SSLN_0000808501-mRNA-1">
    <property type="protein sequence ID" value="SSLN_0000808501-mRNA-1"/>
    <property type="gene ID" value="SSLN_0000808501"/>
</dbReference>
<keyword evidence="4 5" id="KW-0440">LIM domain</keyword>
<dbReference type="AlphaFoldDB" id="A0A183SU92"/>
<evidence type="ECO:0000256" key="1">
    <source>
        <dbReference type="ARBA" id="ARBA00022723"/>
    </source>
</evidence>
<evidence type="ECO:0000256" key="5">
    <source>
        <dbReference type="PROSITE-ProRule" id="PRU00125"/>
    </source>
</evidence>
<evidence type="ECO:0000313" key="8">
    <source>
        <dbReference type="Proteomes" id="UP000275846"/>
    </source>
</evidence>
<dbReference type="STRING" id="70667.A0A183SU92"/>
<dbReference type="CDD" id="cd08368">
    <property type="entry name" value="LIM"/>
    <property type="match status" value="1"/>
</dbReference>
<gene>
    <name evidence="7" type="ORF">SSLN_LOCUS7790</name>
</gene>
<dbReference type="EMBL" id="UYSU01034307">
    <property type="protein sequence ID" value="VDL94175.1"/>
    <property type="molecule type" value="Genomic_DNA"/>
</dbReference>
<dbReference type="Gene3D" id="2.10.110.10">
    <property type="entry name" value="Cysteine Rich Protein"/>
    <property type="match status" value="2"/>
</dbReference>
<dbReference type="Pfam" id="PF00412">
    <property type="entry name" value="LIM"/>
    <property type="match status" value="2"/>
</dbReference>
<dbReference type="InterPro" id="IPR001781">
    <property type="entry name" value="Znf_LIM"/>
</dbReference>
<evidence type="ECO:0000313" key="9">
    <source>
        <dbReference type="WBParaSite" id="SSLN_0000808501-mRNA-1"/>
    </source>
</evidence>
<evidence type="ECO:0000256" key="3">
    <source>
        <dbReference type="ARBA" id="ARBA00022833"/>
    </source>
</evidence>
<organism evidence="9">
    <name type="scientific">Schistocephalus solidus</name>
    <name type="common">Tapeworm</name>
    <dbReference type="NCBI Taxonomy" id="70667"/>
    <lineage>
        <taxon>Eukaryota</taxon>
        <taxon>Metazoa</taxon>
        <taxon>Spiralia</taxon>
        <taxon>Lophotrochozoa</taxon>
        <taxon>Platyhelminthes</taxon>
        <taxon>Cestoda</taxon>
        <taxon>Eucestoda</taxon>
        <taxon>Diphyllobothriidea</taxon>
        <taxon>Diphyllobothriidae</taxon>
        <taxon>Schistocephalus</taxon>
    </lineage>
</organism>
<dbReference type="PANTHER" id="PTHR24205">
    <property type="entry name" value="FOUR AND A HALF LIM DOMAINS PROTEIN"/>
    <property type="match status" value="1"/>
</dbReference>
<proteinExistence type="predicted"/>
<keyword evidence="8" id="KW-1185">Reference proteome</keyword>
<evidence type="ECO:0000256" key="2">
    <source>
        <dbReference type="ARBA" id="ARBA00022737"/>
    </source>
</evidence>
<dbReference type="PANTHER" id="PTHR24205:SF16">
    <property type="entry name" value="GH01042P-RELATED"/>
    <property type="match status" value="1"/>
</dbReference>
<reference evidence="7 8" key="2">
    <citation type="submission" date="2018-11" db="EMBL/GenBank/DDBJ databases">
        <authorList>
            <consortium name="Pathogen Informatics"/>
        </authorList>
    </citation>
    <scope>NUCLEOTIDE SEQUENCE [LARGE SCALE GENOMIC DNA]</scope>
    <source>
        <strain evidence="7 8">NST_G2</strain>
    </source>
</reference>
<feature type="domain" description="LIM zinc-binding" evidence="6">
    <location>
        <begin position="65"/>
        <end position="119"/>
    </location>
</feature>
<reference evidence="9" key="1">
    <citation type="submission" date="2016-06" db="UniProtKB">
        <authorList>
            <consortium name="WormBaseParasite"/>
        </authorList>
    </citation>
    <scope>IDENTIFICATION</scope>
</reference>
<sequence length="119" mass="13486">MSTGLCAKCAKGFVSGSILNALDKRWHPECFLCAGCQNQLANQSFHCKDEVPYCINCWKERFQPRCATCHVIIDPSEQYMTYNDNAYHKGCFTCNKCKNTLAGKQFCIVDGQYLCPEHV</sequence>
<keyword evidence="2" id="KW-0677">Repeat</keyword>
<keyword evidence="1 5" id="KW-0479">Metal-binding</keyword>
<accession>A0A183SU92</accession>
<keyword evidence="3 5" id="KW-0862">Zinc</keyword>
<dbReference type="GO" id="GO:0046872">
    <property type="term" value="F:metal ion binding"/>
    <property type="evidence" value="ECO:0007669"/>
    <property type="project" value="UniProtKB-KW"/>
</dbReference>
<evidence type="ECO:0000259" key="6">
    <source>
        <dbReference type="PROSITE" id="PS50023"/>
    </source>
</evidence>
<dbReference type="PROSITE" id="PS00478">
    <property type="entry name" value="LIM_DOMAIN_1"/>
    <property type="match status" value="2"/>
</dbReference>
<dbReference type="Proteomes" id="UP000275846">
    <property type="component" value="Unassembled WGS sequence"/>
</dbReference>
<dbReference type="GO" id="GO:0005634">
    <property type="term" value="C:nucleus"/>
    <property type="evidence" value="ECO:0007669"/>
    <property type="project" value="TreeGrafter"/>
</dbReference>
<dbReference type="OrthoDB" id="5911912at2759"/>
<dbReference type="GO" id="GO:0003712">
    <property type="term" value="F:transcription coregulator activity"/>
    <property type="evidence" value="ECO:0007669"/>
    <property type="project" value="TreeGrafter"/>
</dbReference>
<dbReference type="PROSITE" id="PS50023">
    <property type="entry name" value="LIM_DOMAIN_2"/>
    <property type="match status" value="2"/>
</dbReference>
<feature type="domain" description="LIM zinc-binding" evidence="6">
    <location>
        <begin position="4"/>
        <end position="64"/>
    </location>
</feature>
<name>A0A183SU92_SCHSO</name>